<evidence type="ECO:0000313" key="7">
    <source>
        <dbReference type="Proteomes" id="UP000796880"/>
    </source>
</evidence>
<feature type="domain" description="AMP-binding enzyme C-terminal" evidence="5">
    <location>
        <begin position="391"/>
        <end position="466"/>
    </location>
</feature>
<protein>
    <submittedName>
        <fullName evidence="6">Uncharacterized protein</fullName>
    </submittedName>
</protein>
<comment type="caution">
    <text evidence="6">The sequence shown here is derived from an EMBL/GenBank/DDBJ whole genome shotgun (WGS) entry which is preliminary data.</text>
</comment>
<dbReference type="Pfam" id="PF00501">
    <property type="entry name" value="AMP-binding"/>
    <property type="match status" value="1"/>
</dbReference>
<dbReference type="Gene3D" id="3.30.300.30">
    <property type="match status" value="1"/>
</dbReference>
<dbReference type="Gene3D" id="2.30.38.10">
    <property type="entry name" value="Luciferase, Domain 3"/>
    <property type="match status" value="2"/>
</dbReference>
<dbReference type="GO" id="GO:0016405">
    <property type="term" value="F:CoA-ligase activity"/>
    <property type="evidence" value="ECO:0007669"/>
    <property type="project" value="TreeGrafter"/>
</dbReference>
<organism evidence="6 7">
    <name type="scientific">Rhamnella rubrinervis</name>
    <dbReference type="NCBI Taxonomy" id="2594499"/>
    <lineage>
        <taxon>Eukaryota</taxon>
        <taxon>Viridiplantae</taxon>
        <taxon>Streptophyta</taxon>
        <taxon>Embryophyta</taxon>
        <taxon>Tracheophyta</taxon>
        <taxon>Spermatophyta</taxon>
        <taxon>Magnoliopsida</taxon>
        <taxon>eudicotyledons</taxon>
        <taxon>Gunneridae</taxon>
        <taxon>Pentapetalae</taxon>
        <taxon>rosids</taxon>
        <taxon>fabids</taxon>
        <taxon>Rosales</taxon>
        <taxon>Rhamnaceae</taxon>
        <taxon>rhamnoid group</taxon>
        <taxon>Rhamneae</taxon>
        <taxon>Rhamnella</taxon>
    </lineage>
</organism>
<dbReference type="InterPro" id="IPR025110">
    <property type="entry name" value="AMP-bd_C"/>
</dbReference>
<evidence type="ECO:0000256" key="1">
    <source>
        <dbReference type="ARBA" id="ARBA00006432"/>
    </source>
</evidence>
<evidence type="ECO:0000259" key="4">
    <source>
        <dbReference type="Pfam" id="PF00501"/>
    </source>
</evidence>
<dbReference type="PANTHER" id="PTHR24096">
    <property type="entry name" value="LONG-CHAIN-FATTY-ACID--COA LIGASE"/>
    <property type="match status" value="1"/>
</dbReference>
<dbReference type="Gene3D" id="3.40.50.980">
    <property type="match status" value="1"/>
</dbReference>
<name>A0A8K0MFD6_9ROSA</name>
<evidence type="ECO:0000259" key="5">
    <source>
        <dbReference type="Pfam" id="PF13193"/>
    </source>
</evidence>
<keyword evidence="7" id="KW-1185">Reference proteome</keyword>
<sequence length="484" mass="53575">MDRKDPAVNPRNGFDSVTKIFHSLRPPLDLPPQRVPYLSQRTPCLSAATCLGLTLSPSSIPPRVSASPTLILFAEQTLAANLQATIGLSKGDTAFILSQLHSDSYPQLLTSHHRRRGLSGQPAQHQVRDSPACRAFQTSHRLFHVGLGSQAPKAPPENCYHRFARVRLDDREFNTGTRTSRSETIRSSGGHVFFRNNREGSRRRCSCTRCRISTYSGFYSWKSVAVNDTVVVMEKYELSKMLRAVEEFRVTHLALVPAVVVAMVKADHDHITASYDLSSLESVGCGAAPLGKDMITAFKSRFPNVVLAQGYGLTETTGAVFRTVNPEELSQRWDSTGRLLRGSEAKIVDPDTGGWLRTGDLCYIDEEGLLYVVDRLKELIKYKGYQVAPAELEQLLLSHPLIVDAAVIPYPDEEAGQLPMAVVVKQSKCTLDESEVIDFVAKQVSPYKKIRRVVFVDSIPKTGTGKILRKELKNILTPGSLSKL</sequence>
<dbReference type="InterPro" id="IPR045851">
    <property type="entry name" value="AMP-bd_C_sf"/>
</dbReference>
<dbReference type="AlphaFoldDB" id="A0A8K0MFD6"/>
<feature type="domain" description="AMP-dependent synthetase/ligase" evidence="4">
    <location>
        <begin position="229"/>
        <end position="360"/>
    </location>
</feature>
<proteinExistence type="inferred from homology"/>
<comment type="similarity">
    <text evidence="1">Belongs to the ATP-dependent AMP-binding enzyme family.</text>
</comment>
<dbReference type="Proteomes" id="UP000796880">
    <property type="component" value="Unassembled WGS sequence"/>
</dbReference>
<dbReference type="EMBL" id="VOIH02000006">
    <property type="protein sequence ID" value="KAF3444484.1"/>
    <property type="molecule type" value="Genomic_DNA"/>
</dbReference>
<evidence type="ECO:0000256" key="3">
    <source>
        <dbReference type="ARBA" id="ARBA00022598"/>
    </source>
</evidence>
<dbReference type="FunFam" id="3.30.300.30:FF:000007">
    <property type="entry name" value="4-coumarate--CoA ligase 2"/>
    <property type="match status" value="1"/>
</dbReference>
<accession>A0A8K0MFD6</accession>
<gene>
    <name evidence="6" type="ORF">FNV43_RR14176</name>
</gene>
<dbReference type="Pfam" id="PF13193">
    <property type="entry name" value="AMP-binding_C"/>
    <property type="match status" value="1"/>
</dbReference>
<dbReference type="PANTHER" id="PTHR24096:SF160">
    <property type="entry name" value="4-COUMARATE--COA LIGASE-LIKE 9"/>
    <property type="match status" value="1"/>
</dbReference>
<evidence type="ECO:0000256" key="2">
    <source>
        <dbReference type="ARBA" id="ARBA00022490"/>
    </source>
</evidence>
<dbReference type="SUPFAM" id="SSF56801">
    <property type="entry name" value="Acetyl-CoA synthetase-like"/>
    <property type="match status" value="1"/>
</dbReference>
<dbReference type="OrthoDB" id="10253869at2759"/>
<keyword evidence="3" id="KW-0436">Ligase</keyword>
<dbReference type="InterPro" id="IPR000873">
    <property type="entry name" value="AMP-dep_synth/lig_dom"/>
</dbReference>
<keyword evidence="2" id="KW-0963">Cytoplasm</keyword>
<evidence type="ECO:0000313" key="6">
    <source>
        <dbReference type="EMBL" id="KAF3444484.1"/>
    </source>
</evidence>
<reference evidence="6" key="1">
    <citation type="submission" date="2020-03" db="EMBL/GenBank/DDBJ databases">
        <title>A high-quality chromosome-level genome assembly of a woody plant with both climbing and erect habits, Rhamnella rubrinervis.</title>
        <authorList>
            <person name="Lu Z."/>
            <person name="Yang Y."/>
            <person name="Zhu X."/>
            <person name="Sun Y."/>
        </authorList>
    </citation>
    <scope>NUCLEOTIDE SEQUENCE</scope>
    <source>
        <strain evidence="6">BYM</strain>
        <tissue evidence="6">Leaf</tissue>
    </source>
</reference>